<comment type="caution">
    <text evidence="1">The sequence shown here is derived from an EMBL/GenBank/DDBJ whole genome shotgun (WGS) entry which is preliminary data.</text>
</comment>
<evidence type="ECO:0000313" key="1">
    <source>
        <dbReference type="EMBL" id="PIS40952.1"/>
    </source>
</evidence>
<gene>
    <name evidence="1" type="ORF">COT26_00545</name>
</gene>
<name>A0A2H0YT73_9BACT</name>
<reference evidence="2" key="1">
    <citation type="submission" date="2017-09" db="EMBL/GenBank/DDBJ databases">
        <title>Depth-based differentiation of microbial function through sediment-hosted aquifers and enrichment of novel symbionts in the deep terrestrial subsurface.</title>
        <authorList>
            <person name="Probst A.J."/>
            <person name="Ladd B."/>
            <person name="Jarett J.K."/>
            <person name="Geller-Mcgrath D.E."/>
            <person name="Sieber C.M.K."/>
            <person name="Emerson J.B."/>
            <person name="Anantharaman K."/>
            <person name="Thomas B.C."/>
            <person name="Malmstrom R."/>
            <person name="Stieglmeier M."/>
            <person name="Klingl A."/>
            <person name="Woyke T."/>
            <person name="Ryan C.M."/>
            <person name="Banfield J.F."/>
        </authorList>
    </citation>
    <scope>NUCLEOTIDE SEQUENCE [LARGE SCALE GENOMIC DNA]</scope>
</reference>
<accession>A0A2H0YT73</accession>
<dbReference type="Proteomes" id="UP000236845">
    <property type="component" value="Unassembled WGS sequence"/>
</dbReference>
<proteinExistence type="predicted"/>
<sequence length="319" mass="35083">MLICGLLGFLLGVSILAARFNSIKGYIKLVQYSSVEELSSKWLGVKIICKKIYANNTAIQSRALNIPPPALRSNGVLLSPEQVLVTQPNELIYYLPENANTPGAKGIAFPSKVRLVYGNPPIPELTGILPVVPVLAPASGIWLSTKVGPQNITVDILDKRYRGKHSRLLRNLYILDYVEKDDLLGYIQPVEKKSKPVSVFAPVSGYILQFGALEKTSIAKGASVMLLARVNSVIIKSEHVGTFFTHENNQPLFQLGQIVKAGTTIGYLTHLRNIRHDIKAPCDLVLLRCFVYSDQSELGTPVGFADDLFSYRAINKPLV</sequence>
<organism evidence="1 2">
    <name type="scientific">Candidatus Kerfeldbacteria bacterium CG08_land_8_20_14_0_20_43_14</name>
    <dbReference type="NCBI Taxonomy" id="2014246"/>
    <lineage>
        <taxon>Bacteria</taxon>
        <taxon>Candidatus Kerfeldiibacteriota</taxon>
    </lineage>
</organism>
<evidence type="ECO:0000313" key="2">
    <source>
        <dbReference type="Proteomes" id="UP000236845"/>
    </source>
</evidence>
<protein>
    <submittedName>
        <fullName evidence="1">Uncharacterized protein</fullName>
    </submittedName>
</protein>
<dbReference type="EMBL" id="PEXW01000013">
    <property type="protein sequence ID" value="PIS40952.1"/>
    <property type="molecule type" value="Genomic_DNA"/>
</dbReference>
<dbReference type="AlphaFoldDB" id="A0A2H0YT73"/>